<proteinExistence type="predicted"/>
<name>A1BHB3_CHLPD</name>
<keyword evidence="2" id="KW-1185">Reference proteome</keyword>
<evidence type="ECO:0008006" key="3">
    <source>
        <dbReference type="Google" id="ProtNLM"/>
    </source>
</evidence>
<dbReference type="OrthoDB" id="5500612at2"/>
<dbReference type="RefSeq" id="WP_011745597.1">
    <property type="nucleotide sequence ID" value="NC_008639.1"/>
</dbReference>
<organism evidence="1 2">
    <name type="scientific">Chlorobium phaeobacteroides (strain DSM 266 / SMG 266 / 2430)</name>
    <dbReference type="NCBI Taxonomy" id="290317"/>
    <lineage>
        <taxon>Bacteria</taxon>
        <taxon>Pseudomonadati</taxon>
        <taxon>Chlorobiota</taxon>
        <taxon>Chlorobiia</taxon>
        <taxon>Chlorobiales</taxon>
        <taxon>Chlorobiaceae</taxon>
        <taxon>Chlorobium/Pelodictyon group</taxon>
        <taxon>Chlorobium</taxon>
    </lineage>
</organism>
<accession>A1BHB3</accession>
<gene>
    <name evidence="1" type="ordered locus">Cpha266_1773</name>
</gene>
<dbReference type="CDD" id="cd10283">
    <property type="entry name" value="MnuA_DNase1-like"/>
    <property type="match status" value="1"/>
</dbReference>
<protein>
    <recommendedName>
        <fullName evidence="3">Endonuclease/exonuclease/phosphatase</fullName>
    </recommendedName>
</protein>
<dbReference type="Proteomes" id="UP000008701">
    <property type="component" value="Chromosome"/>
</dbReference>
<dbReference type="SUPFAM" id="SSF56219">
    <property type="entry name" value="DNase I-like"/>
    <property type="match status" value="1"/>
</dbReference>
<dbReference type="STRING" id="290317.Cpha266_1773"/>
<reference evidence="1 2" key="1">
    <citation type="submission" date="2006-12" db="EMBL/GenBank/DDBJ databases">
        <title>Complete sequence of Chlorobium phaeobacteroides DSM 266.</title>
        <authorList>
            <consortium name="US DOE Joint Genome Institute"/>
            <person name="Copeland A."/>
            <person name="Lucas S."/>
            <person name="Lapidus A."/>
            <person name="Barry K."/>
            <person name="Detter J.C."/>
            <person name="Glavina del Rio T."/>
            <person name="Hammon N."/>
            <person name="Israni S."/>
            <person name="Pitluck S."/>
            <person name="Goltsman E."/>
            <person name="Schmutz J."/>
            <person name="Larimer F."/>
            <person name="Land M."/>
            <person name="Hauser L."/>
            <person name="Mikhailova N."/>
            <person name="Li T."/>
            <person name="Overmann J."/>
            <person name="Bryant D.A."/>
            <person name="Richardson P."/>
        </authorList>
    </citation>
    <scope>NUCLEOTIDE SEQUENCE [LARGE SCALE GENOMIC DNA]</scope>
    <source>
        <strain evidence="1 2">DSM 266</strain>
    </source>
</reference>
<dbReference type="KEGG" id="cph:Cpha266_1773"/>
<dbReference type="eggNOG" id="COG3568">
    <property type="taxonomic scope" value="Bacteria"/>
</dbReference>
<evidence type="ECO:0000313" key="1">
    <source>
        <dbReference type="EMBL" id="ABL65790.1"/>
    </source>
</evidence>
<dbReference type="PANTHER" id="PTHR11371:SF31">
    <property type="entry name" value="EXTRACELLULAR NUCLEASE"/>
    <property type="match status" value="1"/>
</dbReference>
<dbReference type="EMBL" id="CP000492">
    <property type="protein sequence ID" value="ABL65790.1"/>
    <property type="molecule type" value="Genomic_DNA"/>
</dbReference>
<dbReference type="PANTHER" id="PTHR11371">
    <property type="entry name" value="DEOXYRIBONUCLEASE"/>
    <property type="match status" value="1"/>
</dbReference>
<dbReference type="InterPro" id="IPR036691">
    <property type="entry name" value="Endo/exonu/phosph_ase_sf"/>
</dbReference>
<evidence type="ECO:0000313" key="2">
    <source>
        <dbReference type="Proteomes" id="UP000008701"/>
    </source>
</evidence>
<sequence>MPMYASLSIGKNDSDEIKAWKKRTADRLLSLRKALHEHLAVSSSDAQRRQQWLRLATWNIREFDSAKYGGRSREALFFIAEIISHFDLVALQEVRQDLKTLKVVMGILGNNDWDYIATDITTGDSGNGERMVFVYNKRMVGFTGIAGEVVLEQEEEIADALDRCFMDSAGLKLELPLGTRLEQSELVALRKYRGKLLLKENLQLPLPFGTKVVLPAGSSLVLKEGTEVAVSNEGNVLLDTTAMPICGKDAFVQLDPKALTKGKLQFARSPFLVTFRSGWLKLMLCTVHIYYGSGNVGVKRRNEEIKKLTAFLSRRAMAEHDSDAENFFFLLGDFNIIGKKHVTWQSLHSNGFKVPEQLAEIPEGSNVERDKAYDQIAYWEGVEQGKRGSTAVDVGNAGIFDYYKEVFREGSDDPGGEDERYYTGKIKNPKVSYREWRTYQMSDHLPMWLELRTDFGNDYLDGIVSET</sequence>
<dbReference type="AlphaFoldDB" id="A1BHB3"/>
<dbReference type="Gene3D" id="3.60.10.10">
    <property type="entry name" value="Endonuclease/exonuclease/phosphatase"/>
    <property type="match status" value="2"/>
</dbReference>
<dbReference type="HOGENOM" id="CLU_048413_0_0_10"/>